<reference evidence="1 3" key="1">
    <citation type="submission" date="2020-05" db="EMBL/GenBank/DDBJ databases">
        <title>Characterization of novel class B3 metallo-beta-lactamase from novel Pseudomonas species.</title>
        <authorList>
            <person name="Yamada K."/>
            <person name="Aoki K."/>
            <person name="Ishii Y."/>
        </authorList>
    </citation>
    <scope>NUCLEOTIDE SEQUENCE [LARGE SCALE GENOMIC DNA]</scope>
    <source>
        <strain evidence="1 3">TUM18999</strain>
        <strain evidence="2 4">TUM20286</strain>
    </source>
</reference>
<evidence type="ECO:0000313" key="3">
    <source>
        <dbReference type="Proteomes" id="UP000509383"/>
    </source>
</evidence>
<protein>
    <recommendedName>
        <fullName evidence="5">FagA protein</fullName>
    </recommendedName>
</protein>
<evidence type="ECO:0000313" key="1">
    <source>
        <dbReference type="EMBL" id="BCG23088.1"/>
    </source>
</evidence>
<proteinExistence type="predicted"/>
<dbReference type="AlphaFoldDB" id="A0A6J4E0T8"/>
<keyword evidence="4" id="KW-1185">Reference proteome</keyword>
<evidence type="ECO:0000313" key="4">
    <source>
        <dbReference type="Proteomes" id="UP001054892"/>
    </source>
</evidence>
<organism evidence="1 3">
    <name type="scientific">Pseudomonas tohonis</name>
    <dbReference type="NCBI Taxonomy" id="2725477"/>
    <lineage>
        <taxon>Bacteria</taxon>
        <taxon>Pseudomonadati</taxon>
        <taxon>Pseudomonadota</taxon>
        <taxon>Gammaproteobacteria</taxon>
        <taxon>Pseudomonadales</taxon>
        <taxon>Pseudomonadaceae</taxon>
        <taxon>Pseudomonas</taxon>
    </lineage>
</organism>
<sequence>MRPRLDEPQACSDWRWLGQRIRCALAADDPRQLMRFLDDGHELVVHHGLPAWRIFEGSFQLLLDSATDCALPWHWRCLCLDHAYLPLQALRPLARDPLRRQRLLGLQRRLATLRLAPSLSFIEPEEGHTA</sequence>
<name>A0A6J4E0T8_9PSED</name>
<dbReference type="EMBL" id="AP023189">
    <property type="protein sequence ID" value="BCG23088.1"/>
    <property type="molecule type" value="Genomic_DNA"/>
</dbReference>
<evidence type="ECO:0000313" key="2">
    <source>
        <dbReference type="EMBL" id="GJN53225.1"/>
    </source>
</evidence>
<dbReference type="EMBL" id="BQKM01000006">
    <property type="protein sequence ID" value="GJN53225.1"/>
    <property type="molecule type" value="Genomic_DNA"/>
</dbReference>
<dbReference type="RefSeq" id="WP_173173220.1">
    <property type="nucleotide sequence ID" value="NZ_AP023189.1"/>
</dbReference>
<accession>A0A6J4E0T8</accession>
<evidence type="ECO:0008006" key="5">
    <source>
        <dbReference type="Google" id="ProtNLM"/>
    </source>
</evidence>
<dbReference type="KEGG" id="ptw:TUM18999_12790"/>
<dbReference type="Proteomes" id="UP001054892">
    <property type="component" value="Unassembled WGS sequence"/>
</dbReference>
<dbReference type="Proteomes" id="UP000509383">
    <property type="component" value="Chromosome"/>
</dbReference>
<gene>
    <name evidence="1" type="ORF">TUM18999_12790</name>
    <name evidence="2" type="ORF">TUM20286_29770</name>
</gene>